<evidence type="ECO:0000256" key="7">
    <source>
        <dbReference type="SAM" id="Phobius"/>
    </source>
</evidence>
<accession>A0AAV0LYA3</accession>
<keyword evidence="3 7" id="KW-0812">Transmembrane</keyword>
<comment type="caution">
    <text evidence="8">The sequence shown here is derived from an EMBL/GenBank/DDBJ whole genome shotgun (WGS) entry which is preliminary data.</text>
</comment>
<feature type="compositionally biased region" description="Polar residues" evidence="6">
    <location>
        <begin position="1"/>
        <end position="20"/>
    </location>
</feature>
<dbReference type="PANTHER" id="PTHR31621">
    <property type="entry name" value="PROTEIN DMP3"/>
    <property type="match status" value="1"/>
</dbReference>
<gene>
    <name evidence="8" type="ORF">LITE_LOCUS26157</name>
</gene>
<dbReference type="AlphaFoldDB" id="A0AAV0LYA3"/>
<organism evidence="8 9">
    <name type="scientific">Linum tenue</name>
    <dbReference type="NCBI Taxonomy" id="586396"/>
    <lineage>
        <taxon>Eukaryota</taxon>
        <taxon>Viridiplantae</taxon>
        <taxon>Streptophyta</taxon>
        <taxon>Embryophyta</taxon>
        <taxon>Tracheophyta</taxon>
        <taxon>Spermatophyta</taxon>
        <taxon>Magnoliopsida</taxon>
        <taxon>eudicotyledons</taxon>
        <taxon>Gunneridae</taxon>
        <taxon>Pentapetalae</taxon>
        <taxon>rosids</taxon>
        <taxon>fabids</taxon>
        <taxon>Malpighiales</taxon>
        <taxon>Linaceae</taxon>
        <taxon>Linum</taxon>
    </lineage>
</organism>
<sequence length="243" mass="25808">MSSTLRPRPTSSAKQRQQPTNDHDTDEPATAAVVVPPPPAAPQQSLSQRAISQTLTTTANLANLLPTGTLLAFQLLTPIFTNGGSCDAATRPLTLLLLALLAASCLLASFTDSVAVEEEAAAGEKKKKVYYGFATWKGMFLFDCPNPEGCGLTEEALGRYRIRFVDWVHAVLSGLVFVSVAMRDRNVVSCFYPVPGREVKAVLGTVPVGIGVMCSLLFVVFPTRRHGIGYPVTAAAASAVATK</sequence>
<evidence type="ECO:0000313" key="8">
    <source>
        <dbReference type="EMBL" id="CAI0439482.1"/>
    </source>
</evidence>
<protein>
    <submittedName>
        <fullName evidence="8">Uncharacterized protein</fullName>
    </submittedName>
</protein>
<dbReference type="Proteomes" id="UP001154282">
    <property type="component" value="Unassembled WGS sequence"/>
</dbReference>
<keyword evidence="5 7" id="KW-0472">Membrane</keyword>
<evidence type="ECO:0000313" key="9">
    <source>
        <dbReference type="Proteomes" id="UP001154282"/>
    </source>
</evidence>
<keyword evidence="9" id="KW-1185">Reference proteome</keyword>
<comment type="subcellular location">
    <subcellularLocation>
        <location evidence="1">Membrane</location>
        <topology evidence="1">Multi-pass membrane protein</topology>
    </subcellularLocation>
</comment>
<comment type="similarity">
    <text evidence="2">Belongs to the plant DMP1 protein family.</text>
</comment>
<dbReference type="EMBL" id="CAMGYJ010000006">
    <property type="protein sequence ID" value="CAI0439482.1"/>
    <property type="molecule type" value="Genomic_DNA"/>
</dbReference>
<evidence type="ECO:0000256" key="3">
    <source>
        <dbReference type="ARBA" id="ARBA00022692"/>
    </source>
</evidence>
<dbReference type="InterPro" id="IPR007770">
    <property type="entry name" value="DMP"/>
</dbReference>
<dbReference type="GO" id="GO:0016020">
    <property type="term" value="C:membrane"/>
    <property type="evidence" value="ECO:0007669"/>
    <property type="project" value="UniProtKB-SubCell"/>
</dbReference>
<evidence type="ECO:0000256" key="4">
    <source>
        <dbReference type="ARBA" id="ARBA00022989"/>
    </source>
</evidence>
<dbReference type="GO" id="GO:0010256">
    <property type="term" value="P:endomembrane system organization"/>
    <property type="evidence" value="ECO:0007669"/>
    <property type="project" value="TreeGrafter"/>
</dbReference>
<feature type="transmembrane region" description="Helical" evidence="7">
    <location>
        <begin position="202"/>
        <end position="221"/>
    </location>
</feature>
<name>A0AAV0LYA3_9ROSI</name>
<evidence type="ECO:0000256" key="2">
    <source>
        <dbReference type="ARBA" id="ARBA00008707"/>
    </source>
</evidence>
<feature type="region of interest" description="Disordered" evidence="6">
    <location>
        <begin position="1"/>
        <end position="31"/>
    </location>
</feature>
<evidence type="ECO:0000256" key="6">
    <source>
        <dbReference type="SAM" id="MobiDB-lite"/>
    </source>
</evidence>
<proteinExistence type="inferred from homology"/>
<evidence type="ECO:0000256" key="1">
    <source>
        <dbReference type="ARBA" id="ARBA00004141"/>
    </source>
</evidence>
<dbReference type="Pfam" id="PF05078">
    <property type="entry name" value="DUF679"/>
    <property type="match status" value="1"/>
</dbReference>
<dbReference type="PANTHER" id="PTHR31621:SF1">
    <property type="entry name" value="PROTEIN DMP5"/>
    <property type="match status" value="1"/>
</dbReference>
<evidence type="ECO:0000256" key="5">
    <source>
        <dbReference type="ARBA" id="ARBA00023136"/>
    </source>
</evidence>
<feature type="transmembrane region" description="Helical" evidence="7">
    <location>
        <begin position="164"/>
        <end position="182"/>
    </location>
</feature>
<reference evidence="8" key="1">
    <citation type="submission" date="2022-08" db="EMBL/GenBank/DDBJ databases">
        <authorList>
            <person name="Gutierrez-Valencia J."/>
        </authorList>
    </citation>
    <scope>NUCLEOTIDE SEQUENCE</scope>
</reference>
<keyword evidence="4 7" id="KW-1133">Transmembrane helix</keyword>
<dbReference type="GO" id="GO:0005737">
    <property type="term" value="C:cytoplasm"/>
    <property type="evidence" value="ECO:0007669"/>
    <property type="project" value="UniProtKB-ARBA"/>
</dbReference>